<protein>
    <submittedName>
        <fullName evidence="10">Do family serine endopeptidase</fullName>
        <ecNumber evidence="10">3.4.21.107</ecNumber>
    </submittedName>
</protein>
<name>A0ABW4NEI0_9SPHN</name>
<comment type="caution">
    <text evidence="10">The sequence shown here is derived from an EMBL/GenBank/DDBJ whole genome shotgun (WGS) entry which is preliminary data.</text>
</comment>
<keyword evidence="6" id="KW-0720">Serine protease</keyword>
<dbReference type="InterPro" id="IPR009003">
    <property type="entry name" value="Peptidase_S1_PA"/>
</dbReference>
<evidence type="ECO:0000259" key="9">
    <source>
        <dbReference type="PROSITE" id="PS50106"/>
    </source>
</evidence>
<dbReference type="Gene3D" id="2.30.42.10">
    <property type="match status" value="2"/>
</dbReference>
<keyword evidence="11" id="KW-1185">Reference proteome</keyword>
<evidence type="ECO:0000313" key="11">
    <source>
        <dbReference type="Proteomes" id="UP001597283"/>
    </source>
</evidence>
<dbReference type="InterPro" id="IPR001940">
    <property type="entry name" value="Peptidase_S1C"/>
</dbReference>
<dbReference type="InterPro" id="IPR001478">
    <property type="entry name" value="PDZ"/>
</dbReference>
<accession>A0ABW4NEI0</accession>
<dbReference type="PANTHER" id="PTHR22939">
    <property type="entry name" value="SERINE PROTEASE FAMILY S1C HTRA-RELATED"/>
    <property type="match status" value="1"/>
</dbReference>
<dbReference type="Pfam" id="PF13365">
    <property type="entry name" value="Trypsin_2"/>
    <property type="match status" value="1"/>
</dbReference>
<feature type="domain" description="PDZ" evidence="9">
    <location>
        <begin position="280"/>
        <end position="353"/>
    </location>
</feature>
<dbReference type="GO" id="GO:0016787">
    <property type="term" value="F:hydrolase activity"/>
    <property type="evidence" value="ECO:0007669"/>
    <property type="project" value="UniProtKB-KW"/>
</dbReference>
<evidence type="ECO:0000256" key="2">
    <source>
        <dbReference type="ARBA" id="ARBA00022670"/>
    </source>
</evidence>
<dbReference type="SUPFAM" id="SSF50494">
    <property type="entry name" value="Trypsin-like serine proteases"/>
    <property type="match status" value="1"/>
</dbReference>
<evidence type="ECO:0000256" key="7">
    <source>
        <dbReference type="SAM" id="MobiDB-lite"/>
    </source>
</evidence>
<dbReference type="EC" id="3.4.21.107" evidence="10"/>
<dbReference type="PROSITE" id="PS50106">
    <property type="entry name" value="PDZ"/>
    <property type="match status" value="2"/>
</dbReference>
<evidence type="ECO:0000256" key="8">
    <source>
        <dbReference type="SAM" id="SignalP"/>
    </source>
</evidence>
<comment type="similarity">
    <text evidence="1">Belongs to the peptidase S1C family.</text>
</comment>
<keyword evidence="5 10" id="KW-0378">Hydrolase</keyword>
<feature type="domain" description="PDZ" evidence="9">
    <location>
        <begin position="420"/>
        <end position="498"/>
    </location>
</feature>
<evidence type="ECO:0000256" key="1">
    <source>
        <dbReference type="ARBA" id="ARBA00010541"/>
    </source>
</evidence>
<dbReference type="Pfam" id="PF13180">
    <property type="entry name" value="PDZ_2"/>
    <property type="match status" value="2"/>
</dbReference>
<keyword evidence="4" id="KW-0677">Repeat</keyword>
<evidence type="ECO:0000256" key="4">
    <source>
        <dbReference type="ARBA" id="ARBA00022737"/>
    </source>
</evidence>
<dbReference type="InterPro" id="IPR011782">
    <property type="entry name" value="Pept_S1C_Do"/>
</dbReference>
<evidence type="ECO:0000256" key="3">
    <source>
        <dbReference type="ARBA" id="ARBA00022729"/>
    </source>
</evidence>
<evidence type="ECO:0000256" key="5">
    <source>
        <dbReference type="ARBA" id="ARBA00022801"/>
    </source>
</evidence>
<dbReference type="PRINTS" id="PR00834">
    <property type="entry name" value="PROTEASES2C"/>
</dbReference>
<sequence length="509" mass="52739">MRYAYALTAALLLGGTAATMTLSPSLAQTAQNEPGAIAASAPRAGAPMSFADMVAKLQPAVVNISTTQRVTLNQQQQNPFAGTPFENFFGGRGQGGNGGPVTREGQSLGSGFIISPDGYVVTNNHVVSAGTRNAVVETITVTLTDRREYKARLIGRDPTSDLALLKIDAKDLPFVRFGDSQRARVGDWVVAIGNPFGIGSTVTAGIVSAVHRSTGNTPGNADRYIQTDASINQGNSGGPMFDLNGNVIGINSQILSPTGGNVGIGLAIPAEVAKPVIDTLMKGRSVQRGYLGVGIQQIDADLATAFNVPRNTGELINRVEPGEAADKAGIRQGDIVLKVAGQDVTPDQTLSFLVANQAPGTRVPMELIRDGKRMTVTATVGTRPPEDQLAMAGNDDEDGLPGGNDQGSAASGAASLGAQVIAITPQIARQLGLDASVRGVVVVQVDPSSDMAAKGIQRGDVINSIDRRPVTTPAEAASAVAAAKSANRKTVLVYVTRQRVGRYVAIDLK</sequence>
<feature type="chain" id="PRO_5045419080" evidence="8">
    <location>
        <begin position="28"/>
        <end position="509"/>
    </location>
</feature>
<dbReference type="Gene3D" id="2.40.10.120">
    <property type="match status" value="1"/>
</dbReference>
<keyword evidence="2" id="KW-0645">Protease</keyword>
<evidence type="ECO:0000256" key="6">
    <source>
        <dbReference type="ARBA" id="ARBA00022825"/>
    </source>
</evidence>
<feature type="region of interest" description="Disordered" evidence="7">
    <location>
        <begin position="382"/>
        <end position="411"/>
    </location>
</feature>
<dbReference type="SUPFAM" id="SSF50156">
    <property type="entry name" value="PDZ domain-like"/>
    <property type="match status" value="2"/>
</dbReference>
<reference evidence="11" key="1">
    <citation type="journal article" date="2019" name="Int. J. Syst. Evol. Microbiol.">
        <title>The Global Catalogue of Microorganisms (GCM) 10K type strain sequencing project: providing services to taxonomists for standard genome sequencing and annotation.</title>
        <authorList>
            <consortium name="The Broad Institute Genomics Platform"/>
            <consortium name="The Broad Institute Genome Sequencing Center for Infectious Disease"/>
            <person name="Wu L."/>
            <person name="Ma J."/>
        </authorList>
    </citation>
    <scope>NUCLEOTIDE SEQUENCE [LARGE SCALE GENOMIC DNA]</scope>
    <source>
        <strain evidence="11">Q85</strain>
    </source>
</reference>
<organism evidence="10 11">
    <name type="scientific">Sphingomonas floccifaciens</name>
    <dbReference type="NCBI Taxonomy" id="1844115"/>
    <lineage>
        <taxon>Bacteria</taxon>
        <taxon>Pseudomonadati</taxon>
        <taxon>Pseudomonadota</taxon>
        <taxon>Alphaproteobacteria</taxon>
        <taxon>Sphingomonadales</taxon>
        <taxon>Sphingomonadaceae</taxon>
        <taxon>Sphingomonas</taxon>
    </lineage>
</organism>
<gene>
    <name evidence="10" type="ORF">ACFSC3_12300</name>
</gene>
<dbReference type="Proteomes" id="UP001597283">
    <property type="component" value="Unassembled WGS sequence"/>
</dbReference>
<dbReference type="RefSeq" id="WP_380940738.1">
    <property type="nucleotide sequence ID" value="NZ_JBHUFC010000003.1"/>
</dbReference>
<keyword evidence="3 8" id="KW-0732">Signal</keyword>
<dbReference type="EMBL" id="JBHUFC010000003">
    <property type="protein sequence ID" value="MFD1788353.1"/>
    <property type="molecule type" value="Genomic_DNA"/>
</dbReference>
<dbReference type="PANTHER" id="PTHR22939:SF129">
    <property type="entry name" value="SERINE PROTEASE HTRA2, MITOCHONDRIAL"/>
    <property type="match status" value="1"/>
</dbReference>
<feature type="signal peptide" evidence="8">
    <location>
        <begin position="1"/>
        <end position="27"/>
    </location>
</feature>
<proteinExistence type="inferred from homology"/>
<dbReference type="NCBIfam" id="TIGR02037">
    <property type="entry name" value="degP_htrA_DO"/>
    <property type="match status" value="1"/>
</dbReference>
<evidence type="ECO:0000313" key="10">
    <source>
        <dbReference type="EMBL" id="MFD1788353.1"/>
    </source>
</evidence>
<dbReference type="SMART" id="SM00228">
    <property type="entry name" value="PDZ"/>
    <property type="match status" value="2"/>
</dbReference>
<dbReference type="InterPro" id="IPR036034">
    <property type="entry name" value="PDZ_sf"/>
</dbReference>